<protein>
    <recommendedName>
        <fullName evidence="13">Biosynthetic arginine decarboxylase</fullName>
        <shortName evidence="13">ADC</shortName>
        <ecNumber evidence="13">4.1.1.19</ecNumber>
    </recommendedName>
</protein>
<proteinExistence type="inferred from homology"/>
<evidence type="ECO:0000256" key="13">
    <source>
        <dbReference type="HAMAP-Rule" id="MF_01417"/>
    </source>
</evidence>
<evidence type="ECO:0000259" key="17">
    <source>
        <dbReference type="Pfam" id="PF17810"/>
    </source>
</evidence>
<evidence type="ECO:0000259" key="16">
    <source>
        <dbReference type="Pfam" id="PF02784"/>
    </source>
</evidence>
<feature type="modified residue" description="N6-(pyridoxal phosphate)lysine" evidence="13 14">
    <location>
        <position position="140"/>
    </location>
</feature>
<dbReference type="PANTHER" id="PTHR43295">
    <property type="entry name" value="ARGININE DECARBOXYLASE"/>
    <property type="match status" value="1"/>
</dbReference>
<dbReference type="UniPathway" id="UPA00186">
    <property type="reaction ID" value="UER00284"/>
</dbReference>
<dbReference type="HOGENOM" id="CLU_027243_1_0_10"/>
<feature type="domain" description="Arginine decarboxylase C-terminal helical" evidence="18">
    <location>
        <begin position="617"/>
        <end position="670"/>
    </location>
</feature>
<dbReference type="PRINTS" id="PR01179">
    <property type="entry name" value="ODADCRBXLASE"/>
</dbReference>
<evidence type="ECO:0000256" key="7">
    <source>
        <dbReference type="ARBA" id="ARBA00022842"/>
    </source>
</evidence>
<dbReference type="NCBIfam" id="TIGR01273">
    <property type="entry name" value="speA"/>
    <property type="match status" value="1"/>
</dbReference>
<dbReference type="InterPro" id="IPR009006">
    <property type="entry name" value="Ala_racemase/Decarboxylase_C"/>
</dbReference>
<comment type="similarity">
    <text evidence="4 13">Belongs to the Orn/Lys/Arg decarboxylase class-II family. SpeA subfamily.</text>
</comment>
<dbReference type="PANTHER" id="PTHR43295:SF9">
    <property type="entry name" value="BIOSYNTHETIC ARGININE DECARBOXYLASE"/>
    <property type="match status" value="1"/>
</dbReference>
<dbReference type="CDD" id="cd06830">
    <property type="entry name" value="PLPDE_III_ADC"/>
    <property type="match status" value="1"/>
</dbReference>
<keyword evidence="20" id="KW-1185">Reference proteome</keyword>
<evidence type="ECO:0000259" key="18">
    <source>
        <dbReference type="Pfam" id="PF17944"/>
    </source>
</evidence>
<keyword evidence="11 13" id="KW-0456">Lyase</keyword>
<organism evidence="19 20">
    <name type="scientific">Prevotella multiformis DSM 16608</name>
    <dbReference type="NCBI Taxonomy" id="888743"/>
    <lineage>
        <taxon>Bacteria</taxon>
        <taxon>Pseudomonadati</taxon>
        <taxon>Bacteroidota</taxon>
        <taxon>Bacteroidia</taxon>
        <taxon>Bacteroidales</taxon>
        <taxon>Prevotellaceae</taxon>
        <taxon>Prevotella</taxon>
    </lineage>
</organism>
<dbReference type="Gene3D" id="1.10.287.3440">
    <property type="match status" value="1"/>
</dbReference>
<keyword evidence="7 13" id="KW-0460">Magnesium</keyword>
<name>F0F3C1_9BACT</name>
<dbReference type="InterPro" id="IPR022653">
    <property type="entry name" value="De-COase2_pyr-phos_BS"/>
</dbReference>
<evidence type="ECO:0000256" key="1">
    <source>
        <dbReference type="ARBA" id="ARBA00001933"/>
    </source>
</evidence>
<dbReference type="GO" id="GO:0033388">
    <property type="term" value="P:putrescine biosynthetic process from arginine"/>
    <property type="evidence" value="ECO:0007669"/>
    <property type="project" value="UniProtKB-ARBA"/>
</dbReference>
<dbReference type="AlphaFoldDB" id="F0F3C1"/>
<feature type="domain" description="Orn/DAP/Arg decarboxylase 2 N-terminal" evidence="16">
    <location>
        <begin position="120"/>
        <end position="383"/>
    </location>
</feature>
<dbReference type="Pfam" id="PF17810">
    <property type="entry name" value="Arg_decarb_HB"/>
    <property type="match status" value="1"/>
</dbReference>
<dbReference type="GO" id="GO:0008792">
    <property type="term" value="F:arginine decarboxylase activity"/>
    <property type="evidence" value="ECO:0007669"/>
    <property type="project" value="UniProtKB-UniRule"/>
</dbReference>
<reference evidence="19 20" key="1">
    <citation type="submission" date="2011-01" db="EMBL/GenBank/DDBJ databases">
        <authorList>
            <person name="Muzny D."/>
            <person name="Qin X."/>
            <person name="Deng J."/>
            <person name="Jiang H."/>
            <person name="Liu Y."/>
            <person name="Qu J."/>
            <person name="Song X.-Z."/>
            <person name="Zhang L."/>
            <person name="Thornton R."/>
            <person name="Coyle M."/>
            <person name="Francisco L."/>
            <person name="Jackson L."/>
            <person name="Javaid M."/>
            <person name="Korchina V."/>
            <person name="Kovar C."/>
            <person name="Mata R."/>
            <person name="Mathew T."/>
            <person name="Ngo R."/>
            <person name="Nguyen L."/>
            <person name="Nguyen N."/>
            <person name="Okwuonu G."/>
            <person name="Ongeri F."/>
            <person name="Pham C."/>
            <person name="Simmons D."/>
            <person name="Wilczek-Boney K."/>
            <person name="Hale W."/>
            <person name="Jakkamsetti A."/>
            <person name="Pham P."/>
            <person name="Ruth R."/>
            <person name="San Lucas F."/>
            <person name="Warren J."/>
            <person name="Zhang J."/>
            <person name="Zhao Z."/>
            <person name="Zhou C."/>
            <person name="Zhu D."/>
            <person name="Lee S."/>
            <person name="Bess C."/>
            <person name="Blankenburg K."/>
            <person name="Forbes L."/>
            <person name="Fu Q."/>
            <person name="Gubbala S."/>
            <person name="Hirani K."/>
            <person name="Jayaseelan J.C."/>
            <person name="Lara F."/>
            <person name="Munidasa M."/>
            <person name="Palculict T."/>
            <person name="Patil S."/>
            <person name="Pu L.-L."/>
            <person name="Saada N."/>
            <person name="Tang L."/>
            <person name="Weissenberger G."/>
            <person name="Zhu Y."/>
            <person name="Hemphill L."/>
            <person name="Shang Y."/>
            <person name="Youmans B."/>
            <person name="Ayvaz T."/>
            <person name="Ross M."/>
            <person name="Santibanez J."/>
            <person name="Aqrawi P."/>
            <person name="Gross S."/>
            <person name="Joshi V."/>
            <person name="Fowler G."/>
            <person name="Nazareth L."/>
            <person name="Reid J."/>
            <person name="Worley K."/>
            <person name="Petrosino J."/>
            <person name="Highlander S."/>
            <person name="Gibbs R."/>
        </authorList>
    </citation>
    <scope>NUCLEOTIDE SEQUENCE [LARGE SCALE GENOMIC DNA]</scope>
    <source>
        <strain evidence="19 20">DSM 16608</strain>
    </source>
</reference>
<dbReference type="PROSITE" id="PS00879">
    <property type="entry name" value="ODR_DC_2_2"/>
    <property type="match status" value="1"/>
</dbReference>
<evidence type="ECO:0000256" key="5">
    <source>
        <dbReference type="ARBA" id="ARBA00022723"/>
    </source>
</evidence>
<keyword evidence="9 13" id="KW-0745">Spermidine biosynthesis</keyword>
<dbReference type="InterPro" id="IPR040634">
    <property type="entry name" value="Arg_decarb_HB"/>
</dbReference>
<dbReference type="FunFam" id="3.20.20.10:FF:000001">
    <property type="entry name" value="Biosynthetic arginine decarboxylase"/>
    <property type="match status" value="1"/>
</dbReference>
<evidence type="ECO:0000256" key="9">
    <source>
        <dbReference type="ARBA" id="ARBA00023066"/>
    </source>
</evidence>
<dbReference type="NCBIfam" id="NF003763">
    <property type="entry name" value="PRK05354.1"/>
    <property type="match status" value="1"/>
</dbReference>
<dbReference type="PIRSF" id="PIRSF001336">
    <property type="entry name" value="Arg_decrbxlase"/>
    <property type="match status" value="1"/>
</dbReference>
<comment type="function">
    <text evidence="3 13">Catalyzes the biosynthesis of agmatine from arginine.</text>
</comment>
<dbReference type="PRINTS" id="PR01180">
    <property type="entry name" value="ARGDCRBXLASE"/>
</dbReference>
<accession>F0F3C1</accession>
<dbReference type="GO" id="GO:0008295">
    <property type="term" value="P:spermidine biosynthetic process"/>
    <property type="evidence" value="ECO:0007669"/>
    <property type="project" value="UniProtKB-UniRule"/>
</dbReference>
<dbReference type="HAMAP" id="MF_01417">
    <property type="entry name" value="SpeA"/>
    <property type="match status" value="1"/>
</dbReference>
<dbReference type="InterPro" id="IPR000183">
    <property type="entry name" value="Orn/DAP/Arg_de-COase"/>
</dbReference>
<keyword evidence="19" id="KW-0560">Oxidoreductase</keyword>
<evidence type="ECO:0000256" key="6">
    <source>
        <dbReference type="ARBA" id="ARBA00022793"/>
    </source>
</evidence>
<dbReference type="SUPFAM" id="SSF51419">
    <property type="entry name" value="PLP-binding barrel"/>
    <property type="match status" value="1"/>
</dbReference>
<dbReference type="FunFam" id="1.20.58.930:FF:000002">
    <property type="entry name" value="Biosynthetic arginine decarboxylase"/>
    <property type="match status" value="1"/>
</dbReference>
<evidence type="ECO:0000256" key="8">
    <source>
        <dbReference type="ARBA" id="ARBA00022898"/>
    </source>
</evidence>
<dbReference type="GO" id="GO:0006527">
    <property type="term" value="P:L-arginine catabolic process"/>
    <property type="evidence" value="ECO:0007669"/>
    <property type="project" value="InterPro"/>
</dbReference>
<comment type="caution">
    <text evidence="19">The sequence shown here is derived from an EMBL/GenBank/DDBJ whole genome shotgun (WGS) entry which is preliminary data.</text>
</comment>
<dbReference type="SUPFAM" id="SSF50621">
    <property type="entry name" value="Alanine racemase C-terminal domain-like"/>
    <property type="match status" value="1"/>
</dbReference>
<evidence type="ECO:0000256" key="15">
    <source>
        <dbReference type="PIRSR" id="PIRSR600183-50"/>
    </source>
</evidence>
<dbReference type="Gene3D" id="3.20.20.10">
    <property type="entry name" value="Alanine racemase"/>
    <property type="match status" value="1"/>
</dbReference>
<evidence type="ECO:0000256" key="2">
    <source>
        <dbReference type="ARBA" id="ARBA00001946"/>
    </source>
</evidence>
<comment type="caution">
    <text evidence="13">Lacks conserved residue(s) required for the propagation of feature annotation.</text>
</comment>
<evidence type="ECO:0000256" key="10">
    <source>
        <dbReference type="ARBA" id="ARBA00023115"/>
    </source>
</evidence>
<evidence type="ECO:0000313" key="20">
    <source>
        <dbReference type="Proteomes" id="UP000005697"/>
    </source>
</evidence>
<keyword evidence="6 13" id="KW-0210">Decarboxylase</keyword>
<evidence type="ECO:0000256" key="12">
    <source>
        <dbReference type="ARBA" id="ARBA00049309"/>
    </source>
</evidence>
<dbReference type="Pfam" id="PF17944">
    <property type="entry name" value="Arg_decarbox_C"/>
    <property type="match status" value="1"/>
</dbReference>
<dbReference type="InterPro" id="IPR041128">
    <property type="entry name" value="Arg_decarbox_C"/>
</dbReference>
<keyword evidence="10 13" id="KW-0620">Polyamine biosynthesis</keyword>
<keyword evidence="19" id="KW-0503">Monooxygenase</keyword>
<comment type="cofactor">
    <cofactor evidence="2 13">
        <name>Mg(2+)</name>
        <dbReference type="ChEBI" id="CHEBI:18420"/>
    </cofactor>
</comment>
<gene>
    <name evidence="13 19" type="primary">speA</name>
    <name evidence="19" type="ORF">HMPREF9141_0087</name>
</gene>
<dbReference type="EC" id="4.1.1.19" evidence="13"/>
<dbReference type="InterPro" id="IPR029066">
    <property type="entry name" value="PLP-binding_barrel"/>
</dbReference>
<sequence>MAPPEARQPSPRAEVQGDGCVQGFKTRYFIGKETLYRERTEMKKWTIEDSRELYNISGWGTSYFGINDKGDVYVTPCKDNTQIDLRDVMDELALRDVTPPVLLRFPDILDNRIEKTSSCFEKARKEYGFKAENFIIYPIKVNQMQPVVEEIISHGRKFNLGLEAGSKPELHAVIAVQCQSDSLIVCNGYKDQSYIELALLAQKMGKRIFIVVEKLNEIDLIARAAKKLNVKPNLGIRIKLASSGSGKWAESGGDASKFGLTSSELLQALETLDGKGLHDCLHLIHFHIGSQITKIRRIQTALNEAAQYYVNLRRMGYGVDFVDCGGGLGVDYDGTRSSNSESSVNYSIQEYVNDCVYTFVDAADKNGIPHPNIITESGRSLSAHHSVLVIDVLETASLPEMSEEFEAKETDHQLVKDLYDIWDNLDSRNMLEDWHDAEQIREEALELFSHGMVDLKTRAEIEAMYWSVCHEINSLAKNMKHVPDELRNMDKLLADKYFCNFSLFQSLPDSWAIDQLFPVMPIQRLNERPARNATLQDITCDSDGKMSNFVSMGRTSHVLPVHPLKKGEPYYLGVFLVGAYQEILGDMHNLFGDTNAVHISVKDGGYHIDQIFDGETVEEVLEYVQYNPKKLVRQLEIWVTKSVKQGKISLEEGKEFLSNYRSGLYGYTYLE</sequence>
<feature type="active site" description="Proton donor" evidence="15">
    <location>
        <position position="540"/>
    </location>
</feature>
<dbReference type="InterPro" id="IPR022657">
    <property type="entry name" value="De-COase2_CS"/>
</dbReference>
<dbReference type="Pfam" id="PF02784">
    <property type="entry name" value="Orn_Arg_deC_N"/>
    <property type="match status" value="1"/>
</dbReference>
<keyword evidence="8 13" id="KW-0663">Pyridoxal phosphate</keyword>
<dbReference type="EMBL" id="AEWX01000001">
    <property type="protein sequence ID" value="EGC21337.1"/>
    <property type="molecule type" value="Genomic_DNA"/>
</dbReference>
<evidence type="ECO:0000256" key="14">
    <source>
        <dbReference type="PIRSR" id="PIRSR001336-50"/>
    </source>
</evidence>
<dbReference type="InterPro" id="IPR022644">
    <property type="entry name" value="De-COase2_N"/>
</dbReference>
<dbReference type="InterPro" id="IPR002985">
    <property type="entry name" value="Arg_decrbxlase"/>
</dbReference>
<dbReference type="GO" id="GO:0004497">
    <property type="term" value="F:monooxygenase activity"/>
    <property type="evidence" value="ECO:0007669"/>
    <property type="project" value="UniProtKB-KW"/>
</dbReference>
<evidence type="ECO:0000313" key="19">
    <source>
        <dbReference type="EMBL" id="EGC21337.1"/>
    </source>
</evidence>
<evidence type="ECO:0000256" key="3">
    <source>
        <dbReference type="ARBA" id="ARBA00002257"/>
    </source>
</evidence>
<evidence type="ECO:0000256" key="4">
    <source>
        <dbReference type="ARBA" id="ARBA00008357"/>
    </source>
</evidence>
<feature type="domain" description="Arginine decarboxylase helical bundle" evidence="17">
    <location>
        <begin position="409"/>
        <end position="487"/>
    </location>
</feature>
<keyword evidence="5 13" id="KW-0479">Metal-binding</keyword>
<dbReference type="STRING" id="888743.HMPREF9141_0087"/>
<dbReference type="Proteomes" id="UP000005697">
    <property type="component" value="Unassembled WGS sequence"/>
</dbReference>
<dbReference type="Gene3D" id="2.40.37.10">
    <property type="entry name" value="Lyase, Ornithine Decarboxylase, Chain A, domain 1"/>
    <property type="match status" value="1"/>
</dbReference>
<dbReference type="eggNOG" id="COG1166">
    <property type="taxonomic scope" value="Bacteria"/>
</dbReference>
<dbReference type="GO" id="GO:0046872">
    <property type="term" value="F:metal ion binding"/>
    <property type="evidence" value="ECO:0007669"/>
    <property type="project" value="UniProtKB-KW"/>
</dbReference>
<evidence type="ECO:0000256" key="11">
    <source>
        <dbReference type="ARBA" id="ARBA00023239"/>
    </source>
</evidence>
<dbReference type="Gene3D" id="1.20.58.930">
    <property type="match status" value="1"/>
</dbReference>
<comment type="cofactor">
    <cofactor evidence="1 13 14">
        <name>pyridoxal 5'-phosphate</name>
        <dbReference type="ChEBI" id="CHEBI:597326"/>
    </cofactor>
</comment>
<comment type="catalytic activity">
    <reaction evidence="12 13">
        <text>L-arginine + H(+) = agmatine + CO2</text>
        <dbReference type="Rhea" id="RHEA:17641"/>
        <dbReference type="ChEBI" id="CHEBI:15378"/>
        <dbReference type="ChEBI" id="CHEBI:16526"/>
        <dbReference type="ChEBI" id="CHEBI:32682"/>
        <dbReference type="ChEBI" id="CHEBI:58145"/>
        <dbReference type="EC" id="4.1.1.19"/>
    </reaction>
</comment>
<comment type="pathway">
    <text evidence="13">Amine and polyamine biosynthesis; agmatine biosynthesis; agmatine from L-arginine: step 1/1.</text>
</comment>
<dbReference type="PROSITE" id="PS00878">
    <property type="entry name" value="ODR_DC_2_1"/>
    <property type="match status" value="1"/>
</dbReference>